<feature type="compositionally biased region" description="Basic and acidic residues" evidence="1">
    <location>
        <begin position="16"/>
        <end position="36"/>
    </location>
</feature>
<dbReference type="Proteomes" id="UP001085076">
    <property type="component" value="Miscellaneous, Linkage group lg03"/>
</dbReference>
<accession>A0A9D5HIQ4</accession>
<sequence length="238" mass="27436">MEAQPHSAGTGTMGKRMTENRGKVEKKTNHSTEQHRNTGQLAQEEATHQHISLAIDRDIVAGKQHMKRFSIISVKEIREGYVHTQKIRERLSELVDKGWNWPTKPLRDGRYIVECPSKETARHLESKRTPMVMPYFTLEFAAWMPDLWGPTRPDGEKRLVIIREFPFFCWSRVLAARLLKPVGHLIHIAGRTLEFGDDVKVFLRIRRPQTLPTFIHCTTGTRCHSYKVELVPGQPPLA</sequence>
<evidence type="ECO:0000313" key="3">
    <source>
        <dbReference type="Proteomes" id="UP001085076"/>
    </source>
</evidence>
<evidence type="ECO:0008006" key="4">
    <source>
        <dbReference type="Google" id="ProtNLM"/>
    </source>
</evidence>
<protein>
    <recommendedName>
        <fullName evidence="4">DUF4283 domain-containing protein</fullName>
    </recommendedName>
</protein>
<name>A0A9D5HIQ4_9LILI</name>
<evidence type="ECO:0000313" key="2">
    <source>
        <dbReference type="EMBL" id="KAJ0977597.1"/>
    </source>
</evidence>
<dbReference type="AlphaFoldDB" id="A0A9D5HIQ4"/>
<reference evidence="2" key="2">
    <citation type="journal article" date="2022" name="Hortic Res">
        <title>The genome of Dioscorea zingiberensis sheds light on the biosynthesis, origin and evolution of the medicinally important diosgenin saponins.</title>
        <authorList>
            <person name="Li Y."/>
            <person name="Tan C."/>
            <person name="Li Z."/>
            <person name="Guo J."/>
            <person name="Li S."/>
            <person name="Chen X."/>
            <person name="Wang C."/>
            <person name="Dai X."/>
            <person name="Yang H."/>
            <person name="Song W."/>
            <person name="Hou L."/>
            <person name="Xu J."/>
            <person name="Tong Z."/>
            <person name="Xu A."/>
            <person name="Yuan X."/>
            <person name="Wang W."/>
            <person name="Yang Q."/>
            <person name="Chen L."/>
            <person name="Sun Z."/>
            <person name="Wang K."/>
            <person name="Pan B."/>
            <person name="Chen J."/>
            <person name="Bao Y."/>
            <person name="Liu F."/>
            <person name="Qi X."/>
            <person name="Gang D.R."/>
            <person name="Wen J."/>
            <person name="Li J."/>
        </authorList>
    </citation>
    <scope>NUCLEOTIDE SEQUENCE</scope>
    <source>
        <strain evidence="2">Dzin_1.0</strain>
    </source>
</reference>
<proteinExistence type="predicted"/>
<evidence type="ECO:0000256" key="1">
    <source>
        <dbReference type="SAM" id="MobiDB-lite"/>
    </source>
</evidence>
<reference evidence="2" key="1">
    <citation type="submission" date="2021-03" db="EMBL/GenBank/DDBJ databases">
        <authorList>
            <person name="Li Z."/>
            <person name="Yang C."/>
        </authorList>
    </citation>
    <scope>NUCLEOTIDE SEQUENCE</scope>
    <source>
        <strain evidence="2">Dzin_1.0</strain>
        <tissue evidence="2">Leaf</tissue>
    </source>
</reference>
<keyword evidence="3" id="KW-1185">Reference proteome</keyword>
<comment type="caution">
    <text evidence="2">The sequence shown here is derived from an EMBL/GenBank/DDBJ whole genome shotgun (WGS) entry which is preliminary data.</text>
</comment>
<organism evidence="2 3">
    <name type="scientific">Dioscorea zingiberensis</name>
    <dbReference type="NCBI Taxonomy" id="325984"/>
    <lineage>
        <taxon>Eukaryota</taxon>
        <taxon>Viridiplantae</taxon>
        <taxon>Streptophyta</taxon>
        <taxon>Embryophyta</taxon>
        <taxon>Tracheophyta</taxon>
        <taxon>Spermatophyta</taxon>
        <taxon>Magnoliopsida</taxon>
        <taxon>Liliopsida</taxon>
        <taxon>Dioscoreales</taxon>
        <taxon>Dioscoreaceae</taxon>
        <taxon>Dioscorea</taxon>
    </lineage>
</organism>
<dbReference type="EMBL" id="JAGGNH010000003">
    <property type="protein sequence ID" value="KAJ0977597.1"/>
    <property type="molecule type" value="Genomic_DNA"/>
</dbReference>
<feature type="region of interest" description="Disordered" evidence="1">
    <location>
        <begin position="1"/>
        <end position="47"/>
    </location>
</feature>
<gene>
    <name evidence="2" type="ORF">J5N97_013071</name>
</gene>